<dbReference type="AlphaFoldDB" id="A0A0M0JYF8"/>
<sequence length="108" mass="11222">MERMNRTNAKTRQMETWGKLWAAINRLAPSRSSTSRPASACVRDGKMRPPSATSTGGAQGGVAESRPSSAIRRTTATAPSITPLDGGGGPIGANADFHLGPVAPWPGH</sequence>
<keyword evidence="3" id="KW-1185">Reference proteome</keyword>
<evidence type="ECO:0000313" key="2">
    <source>
        <dbReference type="EMBL" id="KOO31599.1"/>
    </source>
</evidence>
<name>A0A0M0JYF8_9EUKA</name>
<gene>
    <name evidence="2" type="ORF">Ctob_012528</name>
</gene>
<organism evidence="2 3">
    <name type="scientific">Chrysochromulina tobinii</name>
    <dbReference type="NCBI Taxonomy" id="1460289"/>
    <lineage>
        <taxon>Eukaryota</taxon>
        <taxon>Haptista</taxon>
        <taxon>Haptophyta</taxon>
        <taxon>Prymnesiophyceae</taxon>
        <taxon>Prymnesiales</taxon>
        <taxon>Chrysochromulinaceae</taxon>
        <taxon>Chrysochromulina</taxon>
    </lineage>
</organism>
<comment type="caution">
    <text evidence="2">The sequence shown here is derived from an EMBL/GenBank/DDBJ whole genome shotgun (WGS) entry which is preliminary data.</text>
</comment>
<dbReference type="Proteomes" id="UP000037460">
    <property type="component" value="Unassembled WGS sequence"/>
</dbReference>
<dbReference type="EMBL" id="JWZX01001981">
    <property type="protein sequence ID" value="KOO31599.1"/>
    <property type="molecule type" value="Genomic_DNA"/>
</dbReference>
<proteinExistence type="predicted"/>
<evidence type="ECO:0000256" key="1">
    <source>
        <dbReference type="SAM" id="MobiDB-lite"/>
    </source>
</evidence>
<evidence type="ECO:0000313" key="3">
    <source>
        <dbReference type="Proteomes" id="UP000037460"/>
    </source>
</evidence>
<reference evidence="3" key="1">
    <citation type="journal article" date="2015" name="PLoS Genet.">
        <title>Genome Sequence and Transcriptome Analyses of Chrysochromulina tobin: Metabolic Tools for Enhanced Algal Fitness in the Prominent Order Prymnesiales (Haptophyceae).</title>
        <authorList>
            <person name="Hovde B.T."/>
            <person name="Deodato C.R."/>
            <person name="Hunsperger H.M."/>
            <person name="Ryken S.A."/>
            <person name="Yost W."/>
            <person name="Jha R.K."/>
            <person name="Patterson J."/>
            <person name="Monnat R.J. Jr."/>
            <person name="Barlow S.B."/>
            <person name="Starkenburg S.R."/>
            <person name="Cattolico R.A."/>
        </authorList>
    </citation>
    <scope>NUCLEOTIDE SEQUENCE</scope>
    <source>
        <strain evidence="3">CCMP291</strain>
    </source>
</reference>
<feature type="compositionally biased region" description="Polar residues" evidence="1">
    <location>
        <begin position="66"/>
        <end position="80"/>
    </location>
</feature>
<feature type="region of interest" description="Disordered" evidence="1">
    <location>
        <begin position="28"/>
        <end position="108"/>
    </location>
</feature>
<accession>A0A0M0JYF8</accession>
<protein>
    <submittedName>
        <fullName evidence="2">Uncharacterized protein</fullName>
    </submittedName>
</protein>
<feature type="compositionally biased region" description="Low complexity" evidence="1">
    <location>
        <begin position="28"/>
        <end position="40"/>
    </location>
</feature>